<comment type="caution">
    <text evidence="1">The sequence shown here is derived from an EMBL/GenBank/DDBJ whole genome shotgun (WGS) entry which is preliminary data.</text>
</comment>
<organism evidence="1">
    <name type="scientific">Salmonella enterica</name>
    <name type="common">Salmonella choleraesuis</name>
    <dbReference type="NCBI Taxonomy" id="28901"/>
    <lineage>
        <taxon>Bacteria</taxon>
        <taxon>Pseudomonadati</taxon>
        <taxon>Pseudomonadota</taxon>
        <taxon>Gammaproteobacteria</taxon>
        <taxon>Enterobacterales</taxon>
        <taxon>Enterobacteriaceae</taxon>
        <taxon>Salmonella</taxon>
    </lineage>
</organism>
<gene>
    <name evidence="1" type="ORF">A7S51_07955</name>
</gene>
<protein>
    <submittedName>
        <fullName evidence="1">Uncharacterized protein</fullName>
    </submittedName>
</protein>
<reference evidence="1" key="1">
    <citation type="submission" date="2016-09" db="EMBL/GenBank/DDBJ databases">
        <title>Whole genome sequencing of Salmonella enterica.</title>
        <authorList>
            <person name="Bell R."/>
        </authorList>
    </citation>
    <scope>NUCLEOTIDE SEQUENCE [LARGE SCALE GENOMIC DNA]</scope>
    <source>
        <strain evidence="1">CFSAN044929</strain>
    </source>
</reference>
<dbReference type="AlphaFoldDB" id="A0A3F3JCH5"/>
<accession>A0A3F3JCH5</accession>
<dbReference type="RefSeq" id="WP_070801501.1">
    <property type="nucleotide sequence ID" value="NZ_MLTE01000004.1"/>
</dbReference>
<proteinExistence type="predicted"/>
<sequence>MNKLNALSGQGLAQPEIGQQDISEIRKQVISGDWSPINRGEYTLTDLGLRHNGNGLVWLRSGVSVHEADHDEGFSGLEKVSFEYHTSLRAGNTLQNKEKIGFVHPQYIDSYCHNIISSSAAWREFTHRKSGQSLSTFAVQVNPQERKRAAFGWYIWRNPDQGDKYTLLNVERHAGLIGEHECRGWTRENIDYLTRVIRDNAEFSRLMVRLGYIQVRTRKITGRWETFWLYRSSHRELANDFPLRAEESAPHKACVPVVQIMTKPHSWFKCVALDGKWQYVYADHIRFLTKKRHRVDGVRVQGYTAGGLKVEVIA</sequence>
<name>A0A3F3JCH5_SALER</name>
<dbReference type="EMBL" id="MLTE01000004">
    <property type="protein sequence ID" value="OHJ54041.1"/>
    <property type="molecule type" value="Genomic_DNA"/>
</dbReference>
<evidence type="ECO:0000313" key="1">
    <source>
        <dbReference type="EMBL" id="OHJ54041.1"/>
    </source>
</evidence>
<dbReference type="Proteomes" id="UP000866740">
    <property type="component" value="Unassembled WGS sequence"/>
</dbReference>